<sequence length="105" mass="11867">MVSKFNDNPGKTHWSTVKRTFRYLKGTSKMRLEFSAEEIGEVIGYCDADWASDIDERRSCIGYVFILQGGAISWNCKRQATVALSTTEAEYMALSSATQEAIWLK</sequence>
<dbReference type="GeneID" id="124296608"/>
<dbReference type="CDD" id="cd09272">
    <property type="entry name" value="RNase_HI_RT_Ty1"/>
    <property type="match status" value="1"/>
</dbReference>
<dbReference type="Proteomes" id="UP000829291">
    <property type="component" value="Chromosome 1"/>
</dbReference>
<keyword evidence="1" id="KW-1185">Reference proteome</keyword>
<protein>
    <submittedName>
        <fullName evidence="2">Secreted RxLR effector protein 161-like</fullName>
    </submittedName>
</protein>
<accession>A0ABM3GQR9</accession>
<proteinExistence type="predicted"/>
<gene>
    <name evidence="2" type="primary">LOC124296608</name>
</gene>
<organism evidence="1 2">
    <name type="scientific">Neodiprion lecontei</name>
    <name type="common">Redheaded pine sawfly</name>
    <dbReference type="NCBI Taxonomy" id="441921"/>
    <lineage>
        <taxon>Eukaryota</taxon>
        <taxon>Metazoa</taxon>
        <taxon>Ecdysozoa</taxon>
        <taxon>Arthropoda</taxon>
        <taxon>Hexapoda</taxon>
        <taxon>Insecta</taxon>
        <taxon>Pterygota</taxon>
        <taxon>Neoptera</taxon>
        <taxon>Endopterygota</taxon>
        <taxon>Hymenoptera</taxon>
        <taxon>Tenthredinoidea</taxon>
        <taxon>Diprionidae</taxon>
        <taxon>Diprioninae</taxon>
        <taxon>Neodiprion</taxon>
    </lineage>
</organism>
<dbReference type="RefSeq" id="XP_046602605.1">
    <property type="nucleotide sequence ID" value="XM_046746649.1"/>
</dbReference>
<evidence type="ECO:0000313" key="2">
    <source>
        <dbReference type="RefSeq" id="XP_046602605.1"/>
    </source>
</evidence>
<dbReference type="PANTHER" id="PTHR11439">
    <property type="entry name" value="GAG-POL-RELATED RETROTRANSPOSON"/>
    <property type="match status" value="1"/>
</dbReference>
<dbReference type="PANTHER" id="PTHR11439:SF483">
    <property type="entry name" value="PEPTIDE SYNTHASE GLIP-LIKE, PUTATIVE (AFU_ORTHOLOGUE AFUA_3G12920)-RELATED"/>
    <property type="match status" value="1"/>
</dbReference>
<evidence type="ECO:0000313" key="1">
    <source>
        <dbReference type="Proteomes" id="UP000829291"/>
    </source>
</evidence>
<reference evidence="2" key="1">
    <citation type="submission" date="2025-08" db="UniProtKB">
        <authorList>
            <consortium name="RefSeq"/>
        </authorList>
    </citation>
    <scope>IDENTIFICATION</scope>
    <source>
        <tissue evidence="2">Thorax and Abdomen</tissue>
    </source>
</reference>
<name>A0ABM3GQR9_NEOLC</name>